<gene>
    <name evidence="2" type="ORF">HHK36_004465</name>
</gene>
<keyword evidence="3" id="KW-1185">Reference proteome</keyword>
<feature type="transmembrane region" description="Helical" evidence="1">
    <location>
        <begin position="29"/>
        <end position="48"/>
    </location>
</feature>
<dbReference type="EMBL" id="JABCRI010000002">
    <property type="protein sequence ID" value="KAF8411907.1"/>
    <property type="molecule type" value="Genomic_DNA"/>
</dbReference>
<keyword evidence="1" id="KW-1133">Transmembrane helix</keyword>
<dbReference type="InterPro" id="IPR002327">
    <property type="entry name" value="Cyt_c_1A/1B"/>
</dbReference>
<accession>A0A835A0J1</accession>
<evidence type="ECO:0000313" key="2">
    <source>
        <dbReference type="EMBL" id="KAF8411907.1"/>
    </source>
</evidence>
<dbReference type="SUPFAM" id="SSF46626">
    <property type="entry name" value="Cytochrome c"/>
    <property type="match status" value="1"/>
</dbReference>
<proteinExistence type="predicted"/>
<comment type="caution">
    <text evidence="2">The sequence shown here is derived from an EMBL/GenBank/DDBJ whole genome shotgun (WGS) entry which is preliminary data.</text>
</comment>
<dbReference type="GO" id="GO:0020037">
    <property type="term" value="F:heme binding"/>
    <property type="evidence" value="ECO:0007669"/>
    <property type="project" value="InterPro"/>
</dbReference>
<keyword evidence="1" id="KW-0472">Membrane</keyword>
<protein>
    <submittedName>
        <fullName evidence="2">Uncharacterized protein</fullName>
    </submittedName>
</protein>
<dbReference type="OrthoDB" id="449280at2759"/>
<sequence>MTAGKRRCEAYALCQAYALPNASTKMRGFVRSVFTLRGAYVTLVLLAWNRRGRCFGRLYSWKISLRKSKLYRSIRITDDLFYLFCTYYGRLDFFGPNLNGLFGRQSGTTPGYSYSAANKNMAVMWEEKTLYDYLLNPKKISLEVCDCPLFTGRDKVASTVGFYWLKWRDKCCCISGSRMRTELEATSTITASLTVDWKGTDSMTPLDSVFCSSVPDWALSSDSCSLSEPPELLFSFVAKNSMARGSPKSNDE</sequence>
<dbReference type="InterPro" id="IPR036909">
    <property type="entry name" value="Cyt_c-like_dom_sf"/>
</dbReference>
<reference evidence="2 3" key="1">
    <citation type="submission" date="2020-04" db="EMBL/GenBank/DDBJ databases">
        <title>Plant Genome Project.</title>
        <authorList>
            <person name="Zhang R.-G."/>
        </authorList>
    </citation>
    <scope>NUCLEOTIDE SEQUENCE [LARGE SCALE GENOMIC DNA]</scope>
    <source>
        <strain evidence="2">YNK0</strain>
        <tissue evidence="2">Leaf</tissue>
    </source>
</reference>
<name>A0A835A0J1_TETSI</name>
<dbReference type="Proteomes" id="UP000655225">
    <property type="component" value="Unassembled WGS sequence"/>
</dbReference>
<dbReference type="GO" id="GO:0009055">
    <property type="term" value="F:electron transfer activity"/>
    <property type="evidence" value="ECO:0007669"/>
    <property type="project" value="InterPro"/>
</dbReference>
<keyword evidence="1" id="KW-0812">Transmembrane</keyword>
<dbReference type="Gene3D" id="1.10.760.10">
    <property type="entry name" value="Cytochrome c-like domain"/>
    <property type="match status" value="1"/>
</dbReference>
<dbReference type="AlphaFoldDB" id="A0A835A0J1"/>
<dbReference type="PANTHER" id="PTHR11961">
    <property type="entry name" value="CYTOCHROME C"/>
    <property type="match status" value="1"/>
</dbReference>
<organism evidence="2 3">
    <name type="scientific">Tetracentron sinense</name>
    <name type="common">Spur-leaf</name>
    <dbReference type="NCBI Taxonomy" id="13715"/>
    <lineage>
        <taxon>Eukaryota</taxon>
        <taxon>Viridiplantae</taxon>
        <taxon>Streptophyta</taxon>
        <taxon>Embryophyta</taxon>
        <taxon>Tracheophyta</taxon>
        <taxon>Spermatophyta</taxon>
        <taxon>Magnoliopsida</taxon>
        <taxon>Trochodendrales</taxon>
        <taxon>Trochodendraceae</taxon>
        <taxon>Tetracentron</taxon>
    </lineage>
</organism>
<evidence type="ECO:0000313" key="3">
    <source>
        <dbReference type="Proteomes" id="UP000655225"/>
    </source>
</evidence>
<dbReference type="PRINTS" id="PR00604">
    <property type="entry name" value="CYTCHRMECIAB"/>
</dbReference>
<evidence type="ECO:0000256" key="1">
    <source>
        <dbReference type="SAM" id="Phobius"/>
    </source>
</evidence>